<evidence type="ECO:0000256" key="1">
    <source>
        <dbReference type="SAM" id="MobiDB-lite"/>
    </source>
</evidence>
<dbReference type="EMBL" id="CM001887">
    <property type="protein sequence ID" value="EOY34486.1"/>
    <property type="molecule type" value="Genomic_DNA"/>
</dbReference>
<accession>A0A061GYA6</accession>
<dbReference type="InParanoid" id="A0A061GYA6"/>
<sequence length="114" mass="12747">MGLKFTTVFKQFSSLIKSCLVARAARGGTKSNSMTRGQGRLLFCLMSVSKKKSRLCFFEVVKTVLTVWNMELSLLGWPRAGGRQYKKSDLPDSNQRPKDLPVGFLPTTVLRSTN</sequence>
<evidence type="ECO:0000313" key="3">
    <source>
        <dbReference type="Proteomes" id="UP000026915"/>
    </source>
</evidence>
<evidence type="ECO:0000313" key="2">
    <source>
        <dbReference type="EMBL" id="EOY34486.1"/>
    </source>
</evidence>
<dbReference type="HOGENOM" id="CLU_2125596_0_0_1"/>
<reference evidence="2 3" key="1">
    <citation type="journal article" date="2013" name="Genome Biol.">
        <title>The genome sequence of the most widely cultivated cacao type and its use to identify candidate genes regulating pod color.</title>
        <authorList>
            <person name="Motamayor J.C."/>
            <person name="Mockaitis K."/>
            <person name="Schmutz J."/>
            <person name="Haiminen N."/>
            <person name="Iii D.L."/>
            <person name="Cornejo O."/>
            <person name="Findley S.D."/>
            <person name="Zheng P."/>
            <person name="Utro F."/>
            <person name="Royaert S."/>
            <person name="Saski C."/>
            <person name="Jenkins J."/>
            <person name="Podicheti R."/>
            <person name="Zhao M."/>
            <person name="Scheffler B.E."/>
            <person name="Stack J.C."/>
            <person name="Feltus F.A."/>
            <person name="Mustiga G.M."/>
            <person name="Amores F."/>
            <person name="Phillips W."/>
            <person name="Marelli J.P."/>
            <person name="May G.D."/>
            <person name="Shapiro H."/>
            <person name="Ma J."/>
            <person name="Bustamante C.D."/>
            <person name="Schnell R.J."/>
            <person name="Main D."/>
            <person name="Gilbert D."/>
            <person name="Parida L."/>
            <person name="Kuhn D.N."/>
        </authorList>
    </citation>
    <scope>NUCLEOTIDE SEQUENCE [LARGE SCALE GENOMIC DNA]</scope>
    <source>
        <strain evidence="3">cv. Matina 1-6</strain>
    </source>
</reference>
<name>A0A061GYA6_THECC</name>
<dbReference type="Gramene" id="EOY34486">
    <property type="protein sequence ID" value="EOY34486"/>
    <property type="gene ID" value="TCM_042152"/>
</dbReference>
<feature type="region of interest" description="Disordered" evidence="1">
    <location>
        <begin position="81"/>
        <end position="114"/>
    </location>
</feature>
<proteinExistence type="predicted"/>
<dbReference type="AlphaFoldDB" id="A0A061GYA6"/>
<keyword evidence="3" id="KW-1185">Reference proteome</keyword>
<dbReference type="Proteomes" id="UP000026915">
    <property type="component" value="Chromosome 9"/>
</dbReference>
<protein>
    <submittedName>
        <fullName evidence="2">Uncharacterized protein</fullName>
    </submittedName>
</protein>
<feature type="compositionally biased region" description="Basic and acidic residues" evidence="1">
    <location>
        <begin position="86"/>
        <end position="99"/>
    </location>
</feature>
<gene>
    <name evidence="2" type="ORF">TCM_042152</name>
</gene>
<organism evidence="2 3">
    <name type="scientific">Theobroma cacao</name>
    <name type="common">Cacao</name>
    <name type="synonym">Cocoa</name>
    <dbReference type="NCBI Taxonomy" id="3641"/>
    <lineage>
        <taxon>Eukaryota</taxon>
        <taxon>Viridiplantae</taxon>
        <taxon>Streptophyta</taxon>
        <taxon>Embryophyta</taxon>
        <taxon>Tracheophyta</taxon>
        <taxon>Spermatophyta</taxon>
        <taxon>Magnoliopsida</taxon>
        <taxon>eudicotyledons</taxon>
        <taxon>Gunneridae</taxon>
        <taxon>Pentapetalae</taxon>
        <taxon>rosids</taxon>
        <taxon>malvids</taxon>
        <taxon>Malvales</taxon>
        <taxon>Malvaceae</taxon>
        <taxon>Byttnerioideae</taxon>
        <taxon>Theobroma</taxon>
    </lineage>
</organism>